<dbReference type="Proteomes" id="UP000663629">
    <property type="component" value="Chromosome 1"/>
</dbReference>
<dbReference type="InterPro" id="IPR003439">
    <property type="entry name" value="ABC_transporter-like_ATP-bd"/>
</dbReference>
<evidence type="ECO:0000256" key="4">
    <source>
        <dbReference type="ARBA" id="ARBA00022840"/>
    </source>
</evidence>
<dbReference type="PROSITE" id="PS00211">
    <property type="entry name" value="ABC_TRANSPORTER_1"/>
    <property type="match status" value="1"/>
</dbReference>
<evidence type="ECO:0000259" key="6">
    <source>
        <dbReference type="PROSITE" id="PS50893"/>
    </source>
</evidence>
<keyword evidence="3" id="KW-0547">Nucleotide-binding</keyword>
<evidence type="ECO:0000256" key="5">
    <source>
        <dbReference type="SAM" id="MobiDB-lite"/>
    </source>
</evidence>
<keyword evidence="2" id="KW-0813">Transport</keyword>
<dbReference type="InterPro" id="IPR027417">
    <property type="entry name" value="P-loop_NTPase"/>
</dbReference>
<dbReference type="SUPFAM" id="SSF52540">
    <property type="entry name" value="P-loop containing nucleoside triphosphate hydrolases"/>
    <property type="match status" value="1"/>
</dbReference>
<feature type="domain" description="ABC transporter" evidence="6">
    <location>
        <begin position="2"/>
        <end position="250"/>
    </location>
</feature>
<evidence type="ECO:0000256" key="1">
    <source>
        <dbReference type="ARBA" id="ARBA00005417"/>
    </source>
</evidence>
<dbReference type="RefSeq" id="WP_205294019.1">
    <property type="nucleotide sequence ID" value="NZ_CP070368.1"/>
</dbReference>
<protein>
    <submittedName>
        <fullName evidence="7">ABC transporter ATP-binding protein</fullName>
    </submittedName>
</protein>
<dbReference type="PANTHER" id="PTHR42788">
    <property type="entry name" value="TAURINE IMPORT ATP-BINDING PROTEIN-RELATED"/>
    <property type="match status" value="1"/>
</dbReference>
<evidence type="ECO:0000313" key="8">
    <source>
        <dbReference type="Proteomes" id="UP000663629"/>
    </source>
</evidence>
<proteinExistence type="inferred from homology"/>
<dbReference type="InterPro" id="IPR017871">
    <property type="entry name" value="ABC_transporter-like_CS"/>
</dbReference>
<keyword evidence="8" id="KW-1185">Reference proteome</keyword>
<gene>
    <name evidence="7" type="ORF">JWJ88_10670</name>
</gene>
<dbReference type="GO" id="GO:0005524">
    <property type="term" value="F:ATP binding"/>
    <property type="evidence" value="ECO:0007669"/>
    <property type="project" value="UniProtKB-KW"/>
</dbReference>
<comment type="similarity">
    <text evidence="1">Belongs to the ABC transporter superfamily.</text>
</comment>
<reference evidence="7 8" key="1">
    <citation type="submission" date="2021-02" db="EMBL/GenBank/DDBJ databases">
        <title>Paracoccus methylovroum sp.nov., a new methanol and methylamine utilizing methylotrophic denitrifer.</title>
        <authorList>
            <person name="Timsy T."/>
            <person name="Behrendt U."/>
            <person name="Ulrich A."/>
            <person name="Spanner T."/>
            <person name="Foesel B.U."/>
            <person name="Horn M.A."/>
            <person name="Kolb S."/>
        </authorList>
    </citation>
    <scope>NUCLEOTIDE SEQUENCE [LARGE SCALE GENOMIC DNA]</scope>
    <source>
        <strain evidence="7 8">H4-D09</strain>
    </source>
</reference>
<organism evidence="7 8">
    <name type="scientific">Paracoccus methylovorus</name>
    <dbReference type="NCBI Taxonomy" id="2812658"/>
    <lineage>
        <taxon>Bacteria</taxon>
        <taxon>Pseudomonadati</taxon>
        <taxon>Pseudomonadota</taxon>
        <taxon>Alphaproteobacteria</taxon>
        <taxon>Rhodobacterales</taxon>
        <taxon>Paracoccaceae</taxon>
        <taxon>Paracoccus</taxon>
    </lineage>
</organism>
<dbReference type="PANTHER" id="PTHR42788:SF13">
    <property type="entry name" value="ALIPHATIC SULFONATES IMPORT ATP-BINDING PROTEIN SSUB"/>
    <property type="match status" value="1"/>
</dbReference>
<dbReference type="InterPro" id="IPR050166">
    <property type="entry name" value="ABC_transporter_ATP-bind"/>
</dbReference>
<keyword evidence="4 7" id="KW-0067">ATP-binding</keyword>
<evidence type="ECO:0000256" key="3">
    <source>
        <dbReference type="ARBA" id="ARBA00022741"/>
    </source>
</evidence>
<dbReference type="PROSITE" id="PS50893">
    <property type="entry name" value="ABC_TRANSPORTER_2"/>
    <property type="match status" value="1"/>
</dbReference>
<name>A0ABX7JH02_9RHOB</name>
<dbReference type="InterPro" id="IPR003593">
    <property type="entry name" value="AAA+_ATPase"/>
</dbReference>
<dbReference type="SMART" id="SM00382">
    <property type="entry name" value="AAA"/>
    <property type="match status" value="1"/>
</dbReference>
<evidence type="ECO:0000313" key="7">
    <source>
        <dbReference type="EMBL" id="QRZ13024.1"/>
    </source>
</evidence>
<dbReference type="Gene3D" id="3.40.50.300">
    <property type="entry name" value="P-loop containing nucleotide triphosphate hydrolases"/>
    <property type="match status" value="1"/>
</dbReference>
<accession>A0ABX7JH02</accession>
<evidence type="ECO:0000256" key="2">
    <source>
        <dbReference type="ARBA" id="ARBA00022448"/>
    </source>
</evidence>
<dbReference type="EMBL" id="CP070368">
    <property type="protein sequence ID" value="QRZ13024.1"/>
    <property type="molecule type" value="Genomic_DNA"/>
</dbReference>
<sequence length="263" mass="28272">MTPAATVRGRAWVGETSLFAHVELVLDPGGWTCLLGPSGVGKSTILRLIAGLETGARFEGEVMRNRPVALMAQDPGLIPWLDVTGNVTLGARLRGTLPASFVPKYPGGRQSGPVEGPVRRRAEPPADPATRAAGLIEAVGLTERAHHLPAKLSGGQRQRVALARTLFEDRPLVLLDEPFSALDARTRAQMQDLSARLFDTRTVLLVTHDPAEAARLGDRILLLHETGLTEWSIPTPRPKGAARPYDAPEVLALQADLMRGMMA</sequence>
<dbReference type="Pfam" id="PF00005">
    <property type="entry name" value="ABC_tran"/>
    <property type="match status" value="1"/>
</dbReference>
<feature type="region of interest" description="Disordered" evidence="5">
    <location>
        <begin position="102"/>
        <end position="129"/>
    </location>
</feature>